<dbReference type="GO" id="GO:0046983">
    <property type="term" value="F:protein dimerization activity"/>
    <property type="evidence" value="ECO:0007669"/>
    <property type="project" value="InterPro"/>
</dbReference>
<evidence type="ECO:0000256" key="2">
    <source>
        <dbReference type="ARBA" id="ARBA00023163"/>
    </source>
</evidence>
<proteinExistence type="inferred from homology"/>
<comment type="caution">
    <text evidence="5">The sequence shown here is derived from an EMBL/GenBank/DDBJ whole genome shotgun (WGS) entry which is preliminary data.</text>
</comment>
<keyword evidence="6" id="KW-1185">Reference proteome</keyword>
<evidence type="ECO:0000259" key="4">
    <source>
        <dbReference type="Pfam" id="PF13656"/>
    </source>
</evidence>
<protein>
    <recommendedName>
        <fullName evidence="4">DNA-directed RNA polymerase RBP11-like dimerisation domain-containing protein</fullName>
    </recommendedName>
</protein>
<organism evidence="5 6">
    <name type="scientific">Lactuca sativa</name>
    <name type="common">Garden lettuce</name>
    <dbReference type="NCBI Taxonomy" id="4236"/>
    <lineage>
        <taxon>Eukaryota</taxon>
        <taxon>Viridiplantae</taxon>
        <taxon>Streptophyta</taxon>
        <taxon>Embryophyta</taxon>
        <taxon>Tracheophyta</taxon>
        <taxon>Spermatophyta</taxon>
        <taxon>Magnoliopsida</taxon>
        <taxon>eudicotyledons</taxon>
        <taxon>Gunneridae</taxon>
        <taxon>Pentapetalae</taxon>
        <taxon>asterids</taxon>
        <taxon>campanulids</taxon>
        <taxon>Asterales</taxon>
        <taxon>Asteraceae</taxon>
        <taxon>Cichorioideae</taxon>
        <taxon>Cichorieae</taxon>
        <taxon>Lactucinae</taxon>
        <taxon>Lactuca</taxon>
    </lineage>
</organism>
<evidence type="ECO:0000256" key="1">
    <source>
        <dbReference type="ARBA" id="ARBA00022478"/>
    </source>
</evidence>
<dbReference type="PANTHER" id="PTHR13946">
    <property type="entry name" value="DNA-DIRECTED RNA POLYMERASE I,II,III"/>
    <property type="match status" value="1"/>
</dbReference>
<accession>A0A9R1WWC2</accession>
<keyword evidence="2" id="KW-0804">Transcription</keyword>
<dbReference type="Proteomes" id="UP000235145">
    <property type="component" value="Unassembled WGS sequence"/>
</dbReference>
<dbReference type="GO" id="GO:0006366">
    <property type="term" value="P:transcription by RNA polymerase II"/>
    <property type="evidence" value="ECO:0000318"/>
    <property type="project" value="GO_Central"/>
</dbReference>
<sequence>MLKVELSSRFLSYVISERSMNASDRYEHFVVPEGRKKDTKFINATSFAIEGEYHTIGNIVHMQLHRDENVLFAGYELHHLLQYKIIVRVSILGTSLILVDLKKYVVLSHKHFQLLLTIWLLK</sequence>
<evidence type="ECO:0000256" key="3">
    <source>
        <dbReference type="ARBA" id="ARBA00025751"/>
    </source>
</evidence>
<evidence type="ECO:0000313" key="5">
    <source>
        <dbReference type="EMBL" id="KAJ0187847.1"/>
    </source>
</evidence>
<dbReference type="GO" id="GO:0005665">
    <property type="term" value="C:RNA polymerase II, core complex"/>
    <property type="evidence" value="ECO:0000318"/>
    <property type="project" value="GO_Central"/>
</dbReference>
<dbReference type="InterPro" id="IPR036603">
    <property type="entry name" value="RBP11-like"/>
</dbReference>
<keyword evidence="1" id="KW-0240">DNA-directed RNA polymerase</keyword>
<dbReference type="InterPro" id="IPR009025">
    <property type="entry name" value="RBP11-like_dimer"/>
</dbReference>
<dbReference type="EMBL" id="NBSK02000009">
    <property type="protein sequence ID" value="KAJ0187847.1"/>
    <property type="molecule type" value="Genomic_DNA"/>
</dbReference>
<name>A0A9R1WWC2_LACSA</name>
<dbReference type="SUPFAM" id="SSF55257">
    <property type="entry name" value="RBP11-like subunits of RNA polymerase"/>
    <property type="match status" value="1"/>
</dbReference>
<evidence type="ECO:0000313" key="6">
    <source>
        <dbReference type="Proteomes" id="UP000235145"/>
    </source>
</evidence>
<feature type="domain" description="DNA-directed RNA polymerase RBP11-like dimerisation" evidence="4">
    <location>
        <begin position="46"/>
        <end position="91"/>
    </location>
</feature>
<dbReference type="PANTHER" id="PTHR13946:SF16">
    <property type="entry name" value="DNA-DIRECTED RNA POLYMERASE II SUBUNIT RPB11"/>
    <property type="match status" value="1"/>
</dbReference>
<gene>
    <name evidence="5" type="ORF">LSAT_V11C900478100</name>
</gene>
<dbReference type="Gene3D" id="3.30.1360.10">
    <property type="entry name" value="RNA polymerase, RBP11-like subunit"/>
    <property type="match status" value="1"/>
</dbReference>
<dbReference type="AlphaFoldDB" id="A0A9R1WWC2"/>
<reference evidence="5 6" key="1">
    <citation type="journal article" date="2017" name="Nat. Commun.">
        <title>Genome assembly with in vitro proximity ligation data and whole-genome triplication in lettuce.</title>
        <authorList>
            <person name="Reyes-Chin-Wo S."/>
            <person name="Wang Z."/>
            <person name="Yang X."/>
            <person name="Kozik A."/>
            <person name="Arikit S."/>
            <person name="Song C."/>
            <person name="Xia L."/>
            <person name="Froenicke L."/>
            <person name="Lavelle D.O."/>
            <person name="Truco M.J."/>
            <person name="Xia R."/>
            <person name="Zhu S."/>
            <person name="Xu C."/>
            <person name="Xu H."/>
            <person name="Xu X."/>
            <person name="Cox K."/>
            <person name="Korf I."/>
            <person name="Meyers B.C."/>
            <person name="Michelmore R.W."/>
        </authorList>
    </citation>
    <scope>NUCLEOTIDE SEQUENCE [LARGE SCALE GENOMIC DNA]</scope>
    <source>
        <strain evidence="6">cv. Salinas</strain>
        <tissue evidence="5">Seedlings</tissue>
    </source>
</reference>
<comment type="similarity">
    <text evidence="3">Belongs to the archaeal Rpo11/eukaryotic RPB11/RPC19 RNA polymerase subunit family.</text>
</comment>
<dbReference type="Pfam" id="PF13656">
    <property type="entry name" value="RNA_pol_L_2"/>
    <property type="match status" value="1"/>
</dbReference>